<evidence type="ECO:0000313" key="2">
    <source>
        <dbReference type="EMBL" id="KAL0630929.1"/>
    </source>
</evidence>
<dbReference type="EMBL" id="JBBBZM010000338">
    <property type="protein sequence ID" value="KAL0630929.1"/>
    <property type="molecule type" value="Genomic_DNA"/>
</dbReference>
<sequence>MASGDQKIIVSRKLESCTKTVEASDMFEVGGYMVRLVDTPGFNDDELTDAQVLSMIADWMKKTFDENQKLHGIMYLQRINDIRLDSGAVRCLQLFRDICGPRFLQNTILLTTMWDKGKDASLVLENEDTEMELKDVHWKGLIESGAVYQRSFNEKEACNKIIDLIVQKQPKMAKLQEEVGMNGLGVGDTDAGKNLLRVVSEQIAKLTETFQEKFKLLEESHAKETAALEKQKEDLEKQKEDLKEKLRKYKSDRKMLISTQRAVPEDGAKDTSAARERWWALLKNFRFRGLRKSHNK</sequence>
<gene>
    <name evidence="2" type="ORF">Q9L58_010217</name>
</gene>
<dbReference type="Proteomes" id="UP001447188">
    <property type="component" value="Unassembled WGS sequence"/>
</dbReference>
<dbReference type="Gene3D" id="3.40.50.300">
    <property type="entry name" value="P-loop containing nucleotide triphosphate hydrolases"/>
    <property type="match status" value="1"/>
</dbReference>
<keyword evidence="3" id="KW-1185">Reference proteome</keyword>
<feature type="coiled-coil region" evidence="1">
    <location>
        <begin position="218"/>
        <end position="259"/>
    </location>
</feature>
<comment type="caution">
    <text evidence="2">The sequence shown here is derived from an EMBL/GenBank/DDBJ whole genome shotgun (WGS) entry which is preliminary data.</text>
</comment>
<proteinExistence type="predicted"/>
<reference evidence="2 3" key="1">
    <citation type="submission" date="2024-02" db="EMBL/GenBank/DDBJ databases">
        <title>Discinaceae phylogenomics.</title>
        <authorList>
            <person name="Dirks A.C."/>
            <person name="James T.Y."/>
        </authorList>
    </citation>
    <scope>NUCLEOTIDE SEQUENCE [LARGE SCALE GENOMIC DNA]</scope>
    <source>
        <strain evidence="2 3">ACD0624</strain>
    </source>
</reference>
<dbReference type="SUPFAM" id="SSF52540">
    <property type="entry name" value="P-loop containing nucleoside triphosphate hydrolases"/>
    <property type="match status" value="1"/>
</dbReference>
<evidence type="ECO:0008006" key="4">
    <source>
        <dbReference type="Google" id="ProtNLM"/>
    </source>
</evidence>
<evidence type="ECO:0000256" key="1">
    <source>
        <dbReference type="SAM" id="Coils"/>
    </source>
</evidence>
<organism evidence="2 3">
    <name type="scientific">Discina gigas</name>
    <dbReference type="NCBI Taxonomy" id="1032678"/>
    <lineage>
        <taxon>Eukaryota</taxon>
        <taxon>Fungi</taxon>
        <taxon>Dikarya</taxon>
        <taxon>Ascomycota</taxon>
        <taxon>Pezizomycotina</taxon>
        <taxon>Pezizomycetes</taxon>
        <taxon>Pezizales</taxon>
        <taxon>Discinaceae</taxon>
        <taxon>Discina</taxon>
    </lineage>
</organism>
<evidence type="ECO:0000313" key="3">
    <source>
        <dbReference type="Proteomes" id="UP001447188"/>
    </source>
</evidence>
<name>A0ABR3G4S1_9PEZI</name>
<keyword evidence="1" id="KW-0175">Coiled coil</keyword>
<accession>A0ABR3G4S1</accession>
<protein>
    <recommendedName>
        <fullName evidence="4">AIG1-type G domain-containing protein</fullName>
    </recommendedName>
</protein>
<dbReference type="InterPro" id="IPR027417">
    <property type="entry name" value="P-loop_NTPase"/>
</dbReference>